<dbReference type="STRING" id="1266660.A0A1G4JCX8"/>
<dbReference type="InterPro" id="IPR016095">
    <property type="entry name" value="Ribosomal_uL1_3-a/b-sand"/>
</dbReference>
<dbReference type="GO" id="GO:0000466">
    <property type="term" value="P:maturation of 5.8S rRNA from tricistronic rRNA transcript (SSU-rRNA, 5.8S rRNA, LSU-rRNA)"/>
    <property type="evidence" value="ECO:0007669"/>
    <property type="project" value="EnsemblFungi"/>
</dbReference>
<organism evidence="2 3">
    <name type="scientific">Lachancea dasiensis</name>
    <dbReference type="NCBI Taxonomy" id="1072105"/>
    <lineage>
        <taxon>Eukaryota</taxon>
        <taxon>Fungi</taxon>
        <taxon>Dikarya</taxon>
        <taxon>Ascomycota</taxon>
        <taxon>Saccharomycotina</taxon>
        <taxon>Saccharomycetes</taxon>
        <taxon>Saccharomycetales</taxon>
        <taxon>Saccharomycetaceae</taxon>
        <taxon>Lachancea</taxon>
    </lineage>
</organism>
<dbReference type="GO" id="GO:0070180">
    <property type="term" value="F:large ribosomal subunit rRNA binding"/>
    <property type="evidence" value="ECO:0007669"/>
    <property type="project" value="EnsemblFungi"/>
</dbReference>
<reference evidence="3" key="1">
    <citation type="submission" date="2016-03" db="EMBL/GenBank/DDBJ databases">
        <authorList>
            <person name="Devillers H."/>
        </authorList>
    </citation>
    <scope>NUCLEOTIDE SEQUENCE [LARGE SCALE GENOMIC DNA]</scope>
</reference>
<dbReference type="GO" id="GO:0030674">
    <property type="term" value="F:protein-macromolecule adaptor activity"/>
    <property type="evidence" value="ECO:0007669"/>
    <property type="project" value="EnsemblFungi"/>
</dbReference>
<dbReference type="GO" id="GO:0030687">
    <property type="term" value="C:preribosome, large subunit precursor"/>
    <property type="evidence" value="ECO:0007669"/>
    <property type="project" value="EnsemblFungi"/>
</dbReference>
<evidence type="ECO:0000313" key="2">
    <source>
        <dbReference type="EMBL" id="SCU88024.1"/>
    </source>
</evidence>
<dbReference type="Pfam" id="PF00687">
    <property type="entry name" value="Ribosomal_L1"/>
    <property type="match status" value="1"/>
</dbReference>
<feature type="compositionally biased region" description="Basic residues" evidence="1">
    <location>
        <begin position="1"/>
        <end position="12"/>
    </location>
</feature>
<proteinExistence type="predicted"/>
<evidence type="ECO:0000313" key="3">
    <source>
        <dbReference type="Proteomes" id="UP000190274"/>
    </source>
</evidence>
<dbReference type="AlphaFoldDB" id="A0A1G4JCX8"/>
<accession>A0A1G4JCX8</accession>
<dbReference type="EMBL" id="LT598455">
    <property type="protein sequence ID" value="SCU88024.1"/>
    <property type="molecule type" value="Genomic_DNA"/>
</dbReference>
<feature type="compositionally biased region" description="Low complexity" evidence="1">
    <location>
        <begin position="35"/>
        <end position="45"/>
    </location>
</feature>
<dbReference type="InterPro" id="IPR028364">
    <property type="entry name" value="Ribosomal_uL1/biogenesis"/>
</dbReference>
<dbReference type="InterPro" id="IPR023674">
    <property type="entry name" value="Ribosomal_uL1-like"/>
</dbReference>
<feature type="region of interest" description="Disordered" evidence="1">
    <location>
        <begin position="1"/>
        <end position="78"/>
    </location>
</feature>
<feature type="region of interest" description="Disordered" evidence="1">
    <location>
        <begin position="389"/>
        <end position="408"/>
    </location>
</feature>
<dbReference type="GO" id="GO:0000463">
    <property type="term" value="P:maturation of LSU-rRNA from tricistronic rRNA transcript (SSU-rRNA, 5.8S rRNA, LSU-rRNA)"/>
    <property type="evidence" value="ECO:0007669"/>
    <property type="project" value="EnsemblFungi"/>
</dbReference>
<dbReference type="GO" id="GO:0070628">
    <property type="term" value="F:proteasome binding"/>
    <property type="evidence" value="ECO:0007669"/>
    <property type="project" value="EnsemblFungi"/>
</dbReference>
<sequence length="408" mass="45342">MAKGTPIKKGKGSKSNTPVSTPEVKNKKVTSKNGTPFSTPSSTPSKKAKKPVKQSDKQRTKLSLKPSPSEPETVIPKDRILRAVEELQKFTASEKEKNDQSNQLLDDEELDKQVELIAVNTTSFSENRKTFKPKQFKIEHSLFRPWKTASETSVKDFKLLLILRDQDVSKVTEDALYDQLKDTGVTVDTVISGNDLKTKYKVFEKRRAFVNEYSLVLADDSLVTALPKLLGGKAYEKVATTPVPIKTNKNGTFSFTTLVNSVKKIYLHVLPAKVPRGTTMSAHLGSLDWFSAQELATNILAVSEQLVNGSQIRSIFLKTNKSPVLPLYYNQAVLDELAKLKEVKPKDASLHKVTINGTELELSHFDAALLEIANPDELDKVFSSRISKANKRAAEETEQNLPSKKTKA</sequence>
<gene>
    <name evidence="2" type="ORF">LADA_0E07690G</name>
</gene>
<dbReference type="SUPFAM" id="SSF56808">
    <property type="entry name" value="Ribosomal protein L1"/>
    <property type="match status" value="1"/>
</dbReference>
<feature type="compositionally biased region" description="Polar residues" evidence="1">
    <location>
        <begin position="399"/>
        <end position="408"/>
    </location>
</feature>
<protein>
    <submittedName>
        <fullName evidence="2">LADA_0E07690g1_1</fullName>
    </submittedName>
</protein>
<dbReference type="GO" id="GO:0030163">
    <property type="term" value="P:protein catabolic process"/>
    <property type="evidence" value="ECO:0007669"/>
    <property type="project" value="EnsemblFungi"/>
</dbReference>
<dbReference type="OrthoDB" id="10251727at2759"/>
<keyword evidence="3" id="KW-1185">Reference proteome</keyword>
<name>A0A1G4JCX8_9SACH</name>
<dbReference type="GO" id="GO:0043023">
    <property type="term" value="F:ribosomal large subunit binding"/>
    <property type="evidence" value="ECO:0007669"/>
    <property type="project" value="EnsemblFungi"/>
</dbReference>
<dbReference type="Proteomes" id="UP000190274">
    <property type="component" value="Chromosome E"/>
</dbReference>
<dbReference type="GO" id="GO:0042802">
    <property type="term" value="F:identical protein binding"/>
    <property type="evidence" value="ECO:0007669"/>
    <property type="project" value="EnsemblFungi"/>
</dbReference>
<dbReference type="GO" id="GO:0005730">
    <property type="term" value="C:nucleolus"/>
    <property type="evidence" value="ECO:0007669"/>
    <property type="project" value="EnsemblFungi"/>
</dbReference>
<evidence type="ECO:0000256" key="1">
    <source>
        <dbReference type="SAM" id="MobiDB-lite"/>
    </source>
</evidence>
<dbReference type="Gene3D" id="3.40.50.790">
    <property type="match status" value="1"/>
</dbReference>